<evidence type="ECO:0000259" key="1">
    <source>
        <dbReference type="Pfam" id="PF00144"/>
    </source>
</evidence>
<dbReference type="SUPFAM" id="SSF56601">
    <property type="entry name" value="beta-lactamase/transpeptidase-like"/>
    <property type="match status" value="1"/>
</dbReference>
<organism evidence="2 3">
    <name type="scientific">Pinctada imbricata</name>
    <name type="common">Atlantic pearl-oyster</name>
    <name type="synonym">Pinctada martensii</name>
    <dbReference type="NCBI Taxonomy" id="66713"/>
    <lineage>
        <taxon>Eukaryota</taxon>
        <taxon>Metazoa</taxon>
        <taxon>Spiralia</taxon>
        <taxon>Lophotrochozoa</taxon>
        <taxon>Mollusca</taxon>
        <taxon>Bivalvia</taxon>
        <taxon>Autobranchia</taxon>
        <taxon>Pteriomorphia</taxon>
        <taxon>Pterioida</taxon>
        <taxon>Pterioidea</taxon>
        <taxon>Pteriidae</taxon>
        <taxon>Pinctada</taxon>
    </lineage>
</organism>
<name>A0AA88YMC5_PINIB</name>
<proteinExistence type="predicted"/>
<dbReference type="PANTHER" id="PTHR46825:SF15">
    <property type="entry name" value="BETA-LACTAMASE-RELATED DOMAIN-CONTAINING PROTEIN"/>
    <property type="match status" value="1"/>
</dbReference>
<gene>
    <name evidence="2" type="ORF">FSP39_021932</name>
</gene>
<keyword evidence="3" id="KW-1185">Reference proteome</keyword>
<dbReference type="Gene3D" id="3.40.710.10">
    <property type="entry name" value="DD-peptidase/beta-lactamase superfamily"/>
    <property type="match status" value="1"/>
</dbReference>
<dbReference type="Pfam" id="PF00144">
    <property type="entry name" value="Beta-lactamase"/>
    <property type="match status" value="1"/>
</dbReference>
<protein>
    <recommendedName>
        <fullName evidence="1">Beta-lactamase-related domain-containing protein</fullName>
    </recommendedName>
</protein>
<dbReference type="InterPro" id="IPR001466">
    <property type="entry name" value="Beta-lactam-related"/>
</dbReference>
<dbReference type="AlphaFoldDB" id="A0AA88YMC5"/>
<evidence type="ECO:0000313" key="2">
    <source>
        <dbReference type="EMBL" id="KAK3107771.1"/>
    </source>
</evidence>
<dbReference type="PANTHER" id="PTHR46825">
    <property type="entry name" value="D-ALANYL-D-ALANINE-CARBOXYPEPTIDASE/ENDOPEPTIDASE AMPH"/>
    <property type="match status" value="1"/>
</dbReference>
<dbReference type="Proteomes" id="UP001186944">
    <property type="component" value="Unassembled WGS sequence"/>
</dbReference>
<evidence type="ECO:0000313" key="3">
    <source>
        <dbReference type="Proteomes" id="UP001186944"/>
    </source>
</evidence>
<dbReference type="EMBL" id="VSWD01000002">
    <property type="protein sequence ID" value="KAK3107771.1"/>
    <property type="molecule type" value="Genomic_DNA"/>
</dbReference>
<reference evidence="2" key="1">
    <citation type="submission" date="2019-08" db="EMBL/GenBank/DDBJ databases">
        <title>The improved chromosome-level genome for the pearl oyster Pinctada fucata martensii using PacBio sequencing and Hi-C.</title>
        <authorList>
            <person name="Zheng Z."/>
        </authorList>
    </citation>
    <scope>NUCLEOTIDE SEQUENCE</scope>
    <source>
        <strain evidence="2">ZZ-2019</strain>
        <tissue evidence="2">Adductor muscle</tissue>
    </source>
</reference>
<comment type="caution">
    <text evidence="2">The sequence shown here is derived from an EMBL/GenBank/DDBJ whole genome shotgun (WGS) entry which is preliminary data.</text>
</comment>
<dbReference type="InterPro" id="IPR012338">
    <property type="entry name" value="Beta-lactam/transpept-like"/>
</dbReference>
<accession>A0AA88YMC5</accession>
<feature type="domain" description="Beta-lactamase-related" evidence="1">
    <location>
        <begin position="22"/>
        <end position="230"/>
    </location>
</feature>
<dbReference type="InterPro" id="IPR050491">
    <property type="entry name" value="AmpC-like"/>
</dbReference>
<sequence length="433" mass="49687">METVDLLLITGYPDNIANRKIISQRLRNMETIAPFREEFIYNNLMYMTAGHVAEILGGASFEELIRSRIFKPLNMTDASFMADLDFNQNVARPYDKENDTLLESDTYLYRVHSLSPAGTVCASPRDYSKWLMFLLSNATTIDGERLIEDSLWRDMWKGRQYIGDAAETSYNLYKPFPYFRSASSYATAWFRSNYRGHKVMFHSGSFHAYSALAVVHPNAKSAFMLTINGPWPLKFSNDVVPLSYVISDILLNETRWLEVSDACSFPSRWINVTSNHNRTIDVEKGYDNLTSENALMYIGRYGHPLKGEVDVYYNDGNLRAKTGFLTNVTFRYQPGNDTFDLTSDGSFQRVLNMYPTKVKFSELRNNVYNNMTLVSPRMKETHSFHRNINFDAVDSTETKSSKGSSFVCSILILLTCFVSSRCSFSSKMFDFVY</sequence>